<evidence type="ECO:0000313" key="1">
    <source>
        <dbReference type="EMBL" id="TKH44218.1"/>
    </source>
</evidence>
<comment type="caution">
    <text evidence="1">The sequence shown here is derived from an EMBL/GenBank/DDBJ whole genome shotgun (WGS) entry which is preliminary data.</text>
</comment>
<reference evidence="1 2" key="1">
    <citation type="submission" date="2018-01" db="EMBL/GenBank/DDBJ databases">
        <title>Bacillales members from the olive rhizosphere are effective biological control agents against Verticillium dahliae.</title>
        <authorList>
            <person name="Gomez-Lama C."/>
            <person name="Legarda G."/>
            <person name="Ruano-Rosa D."/>
            <person name="Pizarro-Tobias P."/>
            <person name="Valverde-Corredor A."/>
            <person name="Niqui J.L."/>
            <person name="Trivino J.C."/>
            <person name="Roca A."/>
            <person name="Mercado-Blanco J."/>
        </authorList>
    </citation>
    <scope>NUCLEOTIDE SEQUENCE [LARGE SCALE GENOMIC DNA]</scope>
    <source>
        <strain evidence="1 2">PIC167</strain>
    </source>
</reference>
<protein>
    <submittedName>
        <fullName evidence="1">Uncharacterized protein</fullName>
    </submittedName>
</protein>
<dbReference type="Proteomes" id="UP000308114">
    <property type="component" value="Unassembled WGS sequence"/>
</dbReference>
<accession>A0A4U2Q490</accession>
<gene>
    <name evidence="1" type="ORF">C1I60_12875</name>
</gene>
<dbReference type="AlphaFoldDB" id="A0A4U2Q490"/>
<proteinExistence type="predicted"/>
<evidence type="ECO:0000313" key="2">
    <source>
        <dbReference type="Proteomes" id="UP000308114"/>
    </source>
</evidence>
<name>A0A4U2Q490_9BACL</name>
<sequence length="65" mass="7762">MCEEDKDMSIVLNNTRAKLNILKAKAKQIKNDPHLRHQPNKEQIERYNEICGDFEEHQMQIIIEK</sequence>
<dbReference type="EMBL" id="PNXQ01000012">
    <property type="protein sequence ID" value="TKH44218.1"/>
    <property type="molecule type" value="Genomic_DNA"/>
</dbReference>
<organism evidence="1 2">
    <name type="scientific">Paenibacillus terrae</name>
    <dbReference type="NCBI Taxonomy" id="159743"/>
    <lineage>
        <taxon>Bacteria</taxon>
        <taxon>Bacillati</taxon>
        <taxon>Bacillota</taxon>
        <taxon>Bacilli</taxon>
        <taxon>Bacillales</taxon>
        <taxon>Paenibacillaceae</taxon>
        <taxon>Paenibacillus</taxon>
    </lineage>
</organism>